<reference evidence="2 3" key="1">
    <citation type="journal article" date="2016" name="Mol. Biol. Evol.">
        <title>Comparative Genomics of Early-Diverging Mushroom-Forming Fungi Provides Insights into the Origins of Lignocellulose Decay Capabilities.</title>
        <authorList>
            <person name="Nagy L.G."/>
            <person name="Riley R."/>
            <person name="Tritt A."/>
            <person name="Adam C."/>
            <person name="Daum C."/>
            <person name="Floudas D."/>
            <person name="Sun H."/>
            <person name="Yadav J.S."/>
            <person name="Pangilinan J."/>
            <person name="Larsson K.H."/>
            <person name="Matsuura K."/>
            <person name="Barry K."/>
            <person name="Labutti K."/>
            <person name="Kuo R."/>
            <person name="Ohm R.A."/>
            <person name="Bhattacharya S.S."/>
            <person name="Shirouzu T."/>
            <person name="Yoshinaga Y."/>
            <person name="Martin F.M."/>
            <person name="Grigoriev I.V."/>
            <person name="Hibbett D.S."/>
        </authorList>
    </citation>
    <scope>NUCLEOTIDE SEQUENCE [LARGE SCALE GENOMIC DNA]</scope>
    <source>
        <strain evidence="2 3">TUFC12733</strain>
    </source>
</reference>
<dbReference type="PANTHER" id="PTHR44167">
    <property type="entry name" value="OVARIAN-SPECIFIC SERINE/THREONINE-PROTEIN KINASE LOK-RELATED"/>
    <property type="match status" value="1"/>
</dbReference>
<dbReference type="InterPro" id="IPR008266">
    <property type="entry name" value="Tyr_kinase_AS"/>
</dbReference>
<proteinExistence type="predicted"/>
<protein>
    <recommendedName>
        <fullName evidence="1">Protein kinase domain-containing protein</fullName>
    </recommendedName>
</protein>
<dbReference type="SMART" id="SM00220">
    <property type="entry name" value="S_TKc"/>
    <property type="match status" value="1"/>
</dbReference>
<dbReference type="GO" id="GO:0044773">
    <property type="term" value="P:mitotic DNA damage checkpoint signaling"/>
    <property type="evidence" value="ECO:0007669"/>
    <property type="project" value="TreeGrafter"/>
</dbReference>
<dbReference type="InterPro" id="IPR011009">
    <property type="entry name" value="Kinase-like_dom_sf"/>
</dbReference>
<dbReference type="OrthoDB" id="5987198at2759"/>
<dbReference type="AlphaFoldDB" id="A0A167SC59"/>
<sequence>MPTLYVPPIPAVDSTALAARTAVWDVARPVLQTIRFIISEGNYWHNWPAEQAPHMSNNVIRAQRIRSDNQVEDVVLKVVKRSSKELAVLTMLWKLKGLTAHACPPILTFVEVTTMPSFRFVVMPPLMPLKLEEMCTVGDAVDFVGQMLEAVQFLHGLGVSHGDISTKNIMVLPPAWARLSVQRHHASTLRYSYCLIDFSFGDRFGPYQEYWTFRTDGPDVVPPEVKDNQSSLGTIGYNPFAADIWLLSRVIKFDLLYSKANLRFLTKLANGMSEVNPGDRFTAELALNTFHNTLHELRSSDYLQSIVRPDLSNVLM</sequence>
<dbReference type="SUPFAM" id="SSF56112">
    <property type="entry name" value="Protein kinase-like (PK-like)"/>
    <property type="match status" value="1"/>
</dbReference>
<dbReference type="PROSITE" id="PS50011">
    <property type="entry name" value="PROTEIN_KINASE_DOM"/>
    <property type="match status" value="1"/>
</dbReference>
<name>A0A167SC59_CALVF</name>
<dbReference type="EMBL" id="KV417266">
    <property type="protein sequence ID" value="KZP01778.1"/>
    <property type="molecule type" value="Genomic_DNA"/>
</dbReference>
<dbReference type="GO" id="GO:0005524">
    <property type="term" value="F:ATP binding"/>
    <property type="evidence" value="ECO:0007669"/>
    <property type="project" value="InterPro"/>
</dbReference>
<dbReference type="GO" id="GO:0005634">
    <property type="term" value="C:nucleus"/>
    <property type="evidence" value="ECO:0007669"/>
    <property type="project" value="TreeGrafter"/>
</dbReference>
<dbReference type="GO" id="GO:0004674">
    <property type="term" value="F:protein serine/threonine kinase activity"/>
    <property type="evidence" value="ECO:0007669"/>
    <property type="project" value="TreeGrafter"/>
</dbReference>
<dbReference type="STRING" id="1330018.A0A167SC59"/>
<feature type="domain" description="Protein kinase" evidence="1">
    <location>
        <begin position="32"/>
        <end position="316"/>
    </location>
</feature>
<gene>
    <name evidence="2" type="ORF">CALVIDRAFT_559574</name>
</gene>
<evidence type="ECO:0000313" key="2">
    <source>
        <dbReference type="EMBL" id="KZP01778.1"/>
    </source>
</evidence>
<dbReference type="PROSITE" id="PS00109">
    <property type="entry name" value="PROTEIN_KINASE_TYR"/>
    <property type="match status" value="1"/>
</dbReference>
<evidence type="ECO:0000313" key="3">
    <source>
        <dbReference type="Proteomes" id="UP000076738"/>
    </source>
</evidence>
<dbReference type="InterPro" id="IPR000719">
    <property type="entry name" value="Prot_kinase_dom"/>
</dbReference>
<organism evidence="2 3">
    <name type="scientific">Calocera viscosa (strain TUFC12733)</name>
    <dbReference type="NCBI Taxonomy" id="1330018"/>
    <lineage>
        <taxon>Eukaryota</taxon>
        <taxon>Fungi</taxon>
        <taxon>Dikarya</taxon>
        <taxon>Basidiomycota</taxon>
        <taxon>Agaricomycotina</taxon>
        <taxon>Dacrymycetes</taxon>
        <taxon>Dacrymycetales</taxon>
        <taxon>Dacrymycetaceae</taxon>
        <taxon>Calocera</taxon>
    </lineage>
</organism>
<keyword evidence="3" id="KW-1185">Reference proteome</keyword>
<dbReference type="PANTHER" id="PTHR44167:SF31">
    <property type="entry name" value="PROTEIN CBG02007"/>
    <property type="match status" value="1"/>
</dbReference>
<dbReference type="Gene3D" id="1.10.510.10">
    <property type="entry name" value="Transferase(Phosphotransferase) domain 1"/>
    <property type="match status" value="1"/>
</dbReference>
<evidence type="ECO:0000259" key="1">
    <source>
        <dbReference type="PROSITE" id="PS50011"/>
    </source>
</evidence>
<dbReference type="Proteomes" id="UP000076738">
    <property type="component" value="Unassembled WGS sequence"/>
</dbReference>
<dbReference type="GO" id="GO:0005737">
    <property type="term" value="C:cytoplasm"/>
    <property type="evidence" value="ECO:0007669"/>
    <property type="project" value="TreeGrafter"/>
</dbReference>
<accession>A0A167SC59</accession>